<evidence type="ECO:0000313" key="11">
    <source>
        <dbReference type="EMBL" id="KAK7864263.1"/>
    </source>
</evidence>
<dbReference type="GO" id="GO:0005789">
    <property type="term" value="C:endoplasmic reticulum membrane"/>
    <property type="evidence" value="ECO:0007669"/>
    <property type="project" value="TreeGrafter"/>
</dbReference>
<comment type="caution">
    <text evidence="11">The sequence shown here is derived from an EMBL/GenBank/DDBJ whole genome shotgun (WGS) entry which is preliminary data.</text>
</comment>
<keyword evidence="8 10" id="KW-0472">Membrane</keyword>
<dbReference type="EMBL" id="JAZDUA010000207">
    <property type="protein sequence ID" value="KAK7864263.1"/>
    <property type="molecule type" value="Genomic_DNA"/>
</dbReference>
<evidence type="ECO:0000256" key="1">
    <source>
        <dbReference type="ARBA" id="ARBA00004141"/>
    </source>
</evidence>
<keyword evidence="12" id="KW-1185">Reference proteome</keyword>
<dbReference type="GO" id="GO:0034626">
    <property type="term" value="P:fatty acid elongation, polyunsaturated fatty acid"/>
    <property type="evidence" value="ECO:0007669"/>
    <property type="project" value="TreeGrafter"/>
</dbReference>
<dbReference type="GO" id="GO:0034625">
    <property type="term" value="P:fatty acid elongation, monounsaturated fatty acid"/>
    <property type="evidence" value="ECO:0007669"/>
    <property type="project" value="TreeGrafter"/>
</dbReference>
<accession>A0AAN9VI44</accession>
<keyword evidence="3 10" id="KW-0808">Transferase</keyword>
<organism evidence="11 12">
    <name type="scientific">Gryllus longicercus</name>
    <dbReference type="NCBI Taxonomy" id="2509291"/>
    <lineage>
        <taxon>Eukaryota</taxon>
        <taxon>Metazoa</taxon>
        <taxon>Ecdysozoa</taxon>
        <taxon>Arthropoda</taxon>
        <taxon>Hexapoda</taxon>
        <taxon>Insecta</taxon>
        <taxon>Pterygota</taxon>
        <taxon>Neoptera</taxon>
        <taxon>Polyneoptera</taxon>
        <taxon>Orthoptera</taxon>
        <taxon>Ensifera</taxon>
        <taxon>Gryllidea</taxon>
        <taxon>Grylloidea</taxon>
        <taxon>Gryllidae</taxon>
        <taxon>Gryllinae</taxon>
        <taxon>Gryllus</taxon>
    </lineage>
</organism>
<evidence type="ECO:0000256" key="9">
    <source>
        <dbReference type="ARBA" id="ARBA00023160"/>
    </source>
</evidence>
<evidence type="ECO:0000256" key="7">
    <source>
        <dbReference type="ARBA" id="ARBA00023098"/>
    </source>
</evidence>
<evidence type="ECO:0000256" key="3">
    <source>
        <dbReference type="ARBA" id="ARBA00022679"/>
    </source>
</evidence>
<protein>
    <recommendedName>
        <fullName evidence="10">Elongation of very long chain fatty acids protein</fullName>
        <ecNumber evidence="10">2.3.1.199</ecNumber>
    </recommendedName>
    <alternativeName>
        <fullName evidence="10">Very-long-chain 3-oxoacyl-CoA synthase</fullName>
    </alternativeName>
</protein>
<comment type="similarity">
    <text evidence="10">Belongs to the ELO family.</text>
</comment>
<keyword evidence="2 10" id="KW-0444">Lipid biosynthesis</keyword>
<keyword evidence="4 10" id="KW-0812">Transmembrane</keyword>
<feature type="transmembrane region" description="Helical" evidence="10">
    <location>
        <begin position="109"/>
        <end position="126"/>
    </location>
</feature>
<dbReference type="EC" id="2.3.1.199" evidence="10"/>
<dbReference type="PANTHER" id="PTHR11157:SF116">
    <property type="entry name" value="ELONGATION OF VERY LONG CHAIN FATTY ACIDS PROTEIN-RELATED"/>
    <property type="match status" value="1"/>
</dbReference>
<evidence type="ECO:0000256" key="2">
    <source>
        <dbReference type="ARBA" id="ARBA00022516"/>
    </source>
</evidence>
<dbReference type="PANTHER" id="PTHR11157">
    <property type="entry name" value="FATTY ACID ACYL TRANSFERASE-RELATED"/>
    <property type="match status" value="1"/>
</dbReference>
<dbReference type="AlphaFoldDB" id="A0AAN9VI44"/>
<comment type="subcellular location">
    <subcellularLocation>
        <location evidence="1">Membrane</location>
        <topology evidence="1">Multi-pass membrane protein</topology>
    </subcellularLocation>
</comment>
<dbReference type="Proteomes" id="UP001378592">
    <property type="component" value="Unassembled WGS sequence"/>
</dbReference>
<reference evidence="11 12" key="1">
    <citation type="submission" date="2024-03" db="EMBL/GenBank/DDBJ databases">
        <title>The genome assembly and annotation of the cricket Gryllus longicercus Weissman &amp; Gray.</title>
        <authorList>
            <person name="Szrajer S."/>
            <person name="Gray D."/>
            <person name="Ylla G."/>
        </authorList>
    </citation>
    <scope>NUCLEOTIDE SEQUENCE [LARGE SCALE GENOMIC DNA]</scope>
    <source>
        <strain evidence="11">DAG 2021-001</strain>
        <tissue evidence="11">Whole body minus gut</tissue>
    </source>
</reference>
<evidence type="ECO:0000256" key="6">
    <source>
        <dbReference type="ARBA" id="ARBA00022989"/>
    </source>
</evidence>
<evidence type="ECO:0000256" key="5">
    <source>
        <dbReference type="ARBA" id="ARBA00022832"/>
    </source>
</evidence>
<evidence type="ECO:0000256" key="10">
    <source>
        <dbReference type="RuleBase" id="RU361115"/>
    </source>
</evidence>
<keyword evidence="7 10" id="KW-0443">Lipid metabolism</keyword>
<proteinExistence type="inferred from homology"/>
<dbReference type="GO" id="GO:0042761">
    <property type="term" value="P:very long-chain fatty acid biosynthetic process"/>
    <property type="evidence" value="ECO:0007669"/>
    <property type="project" value="TreeGrafter"/>
</dbReference>
<evidence type="ECO:0000256" key="4">
    <source>
        <dbReference type="ARBA" id="ARBA00022692"/>
    </source>
</evidence>
<dbReference type="Pfam" id="PF01151">
    <property type="entry name" value="ELO"/>
    <property type="match status" value="1"/>
</dbReference>
<dbReference type="GO" id="GO:0019367">
    <property type="term" value="P:fatty acid elongation, saturated fatty acid"/>
    <property type="evidence" value="ECO:0007669"/>
    <property type="project" value="TreeGrafter"/>
</dbReference>
<sequence>MDNSKDYVGIQIYNATYFYYLNKQFDLLETVFFILRKKFNQVTYLHLFHHISVSSGTWYGTKYYPGGNPVVSGLLNSAVHILMHTYYTMSLLKIKKFMRLKKYITQIQLLQFLALLFYVGGVFFISNCQYEIVPTILVLFESGYMLYLFSKFYITTYINPQKKNL</sequence>
<comment type="caution">
    <text evidence="10">Lacks conserved residue(s) required for the propagation of feature annotation.</text>
</comment>
<dbReference type="GO" id="GO:0009922">
    <property type="term" value="F:fatty acid elongase activity"/>
    <property type="evidence" value="ECO:0007669"/>
    <property type="project" value="UniProtKB-EC"/>
</dbReference>
<keyword evidence="6 10" id="KW-1133">Transmembrane helix</keyword>
<comment type="catalytic activity">
    <reaction evidence="10">
        <text>a very-long-chain acyl-CoA + malonyl-CoA + H(+) = a very-long-chain 3-oxoacyl-CoA + CO2 + CoA</text>
        <dbReference type="Rhea" id="RHEA:32727"/>
        <dbReference type="ChEBI" id="CHEBI:15378"/>
        <dbReference type="ChEBI" id="CHEBI:16526"/>
        <dbReference type="ChEBI" id="CHEBI:57287"/>
        <dbReference type="ChEBI" id="CHEBI:57384"/>
        <dbReference type="ChEBI" id="CHEBI:90725"/>
        <dbReference type="ChEBI" id="CHEBI:90736"/>
        <dbReference type="EC" id="2.3.1.199"/>
    </reaction>
</comment>
<evidence type="ECO:0000256" key="8">
    <source>
        <dbReference type="ARBA" id="ARBA00023136"/>
    </source>
</evidence>
<evidence type="ECO:0000313" key="12">
    <source>
        <dbReference type="Proteomes" id="UP001378592"/>
    </source>
</evidence>
<keyword evidence="9 10" id="KW-0275">Fatty acid biosynthesis</keyword>
<feature type="transmembrane region" description="Helical" evidence="10">
    <location>
        <begin position="132"/>
        <end position="154"/>
    </location>
</feature>
<name>A0AAN9VI44_9ORTH</name>
<dbReference type="GO" id="GO:0030148">
    <property type="term" value="P:sphingolipid biosynthetic process"/>
    <property type="evidence" value="ECO:0007669"/>
    <property type="project" value="TreeGrafter"/>
</dbReference>
<gene>
    <name evidence="11" type="ORF">R5R35_009526</name>
</gene>
<keyword evidence="5 10" id="KW-0276">Fatty acid metabolism</keyword>
<dbReference type="InterPro" id="IPR002076">
    <property type="entry name" value="ELO_fam"/>
</dbReference>